<proteinExistence type="predicted"/>
<feature type="transmembrane region" description="Helical" evidence="1">
    <location>
        <begin position="12"/>
        <end position="37"/>
    </location>
</feature>
<feature type="transmembrane region" description="Helical" evidence="1">
    <location>
        <begin position="57"/>
        <end position="82"/>
    </location>
</feature>
<evidence type="ECO:0000313" key="2">
    <source>
        <dbReference type="EMBL" id="KJB36185.1"/>
    </source>
</evidence>
<keyword evidence="1" id="KW-0812">Transmembrane</keyword>
<keyword evidence="3" id="KW-1185">Reference proteome</keyword>
<accession>A0A0D2SXX9</accession>
<keyword evidence="1" id="KW-1133">Transmembrane helix</keyword>
<keyword evidence="1" id="KW-0472">Membrane</keyword>
<reference evidence="2 3" key="1">
    <citation type="journal article" date="2012" name="Nature">
        <title>Repeated polyploidization of Gossypium genomes and the evolution of spinnable cotton fibres.</title>
        <authorList>
            <person name="Paterson A.H."/>
            <person name="Wendel J.F."/>
            <person name="Gundlach H."/>
            <person name="Guo H."/>
            <person name="Jenkins J."/>
            <person name="Jin D."/>
            <person name="Llewellyn D."/>
            <person name="Showmaker K.C."/>
            <person name="Shu S."/>
            <person name="Udall J."/>
            <person name="Yoo M.J."/>
            <person name="Byers R."/>
            <person name="Chen W."/>
            <person name="Doron-Faigenboim A."/>
            <person name="Duke M.V."/>
            <person name="Gong L."/>
            <person name="Grimwood J."/>
            <person name="Grover C."/>
            <person name="Grupp K."/>
            <person name="Hu G."/>
            <person name="Lee T.H."/>
            <person name="Li J."/>
            <person name="Lin L."/>
            <person name="Liu T."/>
            <person name="Marler B.S."/>
            <person name="Page J.T."/>
            <person name="Roberts A.W."/>
            <person name="Romanel E."/>
            <person name="Sanders W.S."/>
            <person name="Szadkowski E."/>
            <person name="Tan X."/>
            <person name="Tang H."/>
            <person name="Xu C."/>
            <person name="Wang J."/>
            <person name="Wang Z."/>
            <person name="Zhang D."/>
            <person name="Zhang L."/>
            <person name="Ashrafi H."/>
            <person name="Bedon F."/>
            <person name="Bowers J.E."/>
            <person name="Brubaker C.L."/>
            <person name="Chee P.W."/>
            <person name="Das S."/>
            <person name="Gingle A.R."/>
            <person name="Haigler C.H."/>
            <person name="Harker D."/>
            <person name="Hoffmann L.V."/>
            <person name="Hovav R."/>
            <person name="Jones D.C."/>
            <person name="Lemke C."/>
            <person name="Mansoor S."/>
            <person name="ur Rahman M."/>
            <person name="Rainville L.N."/>
            <person name="Rambani A."/>
            <person name="Reddy U.K."/>
            <person name="Rong J.K."/>
            <person name="Saranga Y."/>
            <person name="Scheffler B.E."/>
            <person name="Scheffler J.A."/>
            <person name="Stelly D.M."/>
            <person name="Triplett B.A."/>
            <person name="Van Deynze A."/>
            <person name="Vaslin M.F."/>
            <person name="Waghmare V.N."/>
            <person name="Walford S.A."/>
            <person name="Wright R.J."/>
            <person name="Zaki E.A."/>
            <person name="Zhang T."/>
            <person name="Dennis E.S."/>
            <person name="Mayer K.F."/>
            <person name="Peterson D.G."/>
            <person name="Rokhsar D.S."/>
            <person name="Wang X."/>
            <person name="Schmutz J."/>
        </authorList>
    </citation>
    <scope>NUCLEOTIDE SEQUENCE [LARGE SCALE GENOMIC DNA]</scope>
</reference>
<dbReference type="EMBL" id="CM001745">
    <property type="protein sequence ID" value="KJB36185.1"/>
    <property type="molecule type" value="Genomic_DNA"/>
</dbReference>
<gene>
    <name evidence="2" type="ORF">B456_006G145400</name>
</gene>
<dbReference type="Proteomes" id="UP000032304">
    <property type="component" value="Chromosome 6"/>
</dbReference>
<dbReference type="AlphaFoldDB" id="A0A0D2SXX9"/>
<sequence length="110" mass="12640">MGLGTTHLFFSLNASCFLLSLSRFQLFFVSLSYFTVIKIVPSWGFQFLHPLPYTSGIISPFCFATKTIIPLVYITMSIKYAVLKIVCNERKILREKTYRDKTIFKEPAAL</sequence>
<organism evidence="2 3">
    <name type="scientific">Gossypium raimondii</name>
    <name type="common">Peruvian cotton</name>
    <name type="synonym">Gossypium klotzschianum subsp. raimondii</name>
    <dbReference type="NCBI Taxonomy" id="29730"/>
    <lineage>
        <taxon>Eukaryota</taxon>
        <taxon>Viridiplantae</taxon>
        <taxon>Streptophyta</taxon>
        <taxon>Embryophyta</taxon>
        <taxon>Tracheophyta</taxon>
        <taxon>Spermatophyta</taxon>
        <taxon>Magnoliopsida</taxon>
        <taxon>eudicotyledons</taxon>
        <taxon>Gunneridae</taxon>
        <taxon>Pentapetalae</taxon>
        <taxon>rosids</taxon>
        <taxon>malvids</taxon>
        <taxon>Malvales</taxon>
        <taxon>Malvaceae</taxon>
        <taxon>Malvoideae</taxon>
        <taxon>Gossypium</taxon>
    </lineage>
</organism>
<evidence type="ECO:0000313" key="3">
    <source>
        <dbReference type="Proteomes" id="UP000032304"/>
    </source>
</evidence>
<evidence type="ECO:0000256" key="1">
    <source>
        <dbReference type="SAM" id="Phobius"/>
    </source>
</evidence>
<dbReference type="Gramene" id="KJB36185">
    <property type="protein sequence ID" value="KJB36185"/>
    <property type="gene ID" value="B456_006G145400"/>
</dbReference>
<name>A0A0D2SXX9_GOSRA</name>
<protein>
    <submittedName>
        <fullName evidence="2">Uncharacterized protein</fullName>
    </submittedName>
</protein>